<dbReference type="AlphaFoldDB" id="A0AAU9F1X5"/>
<proteinExistence type="predicted"/>
<evidence type="ECO:0000256" key="3">
    <source>
        <dbReference type="ARBA" id="ARBA00020653"/>
    </source>
</evidence>
<keyword evidence="6" id="KW-0456">Lyase</keyword>
<dbReference type="InterPro" id="IPR005801">
    <property type="entry name" value="ADC_synthase"/>
</dbReference>
<evidence type="ECO:0000256" key="4">
    <source>
        <dbReference type="ARBA" id="ARBA00022723"/>
    </source>
</evidence>
<dbReference type="KEGG" id="dmp:FAK_13280"/>
<keyword evidence="4" id="KW-0479">Metal-binding</keyword>
<dbReference type="EMBL" id="AP028679">
    <property type="protein sequence ID" value="BEQ14262.1"/>
    <property type="molecule type" value="Genomic_DNA"/>
</dbReference>
<comment type="catalytic activity">
    <reaction evidence="8">
        <text>chorismate + L-glutamine = anthranilate + pyruvate + L-glutamate + H(+)</text>
        <dbReference type="Rhea" id="RHEA:21732"/>
        <dbReference type="ChEBI" id="CHEBI:15361"/>
        <dbReference type="ChEBI" id="CHEBI:15378"/>
        <dbReference type="ChEBI" id="CHEBI:16567"/>
        <dbReference type="ChEBI" id="CHEBI:29748"/>
        <dbReference type="ChEBI" id="CHEBI:29985"/>
        <dbReference type="ChEBI" id="CHEBI:58359"/>
        <dbReference type="EC" id="4.1.3.27"/>
    </reaction>
</comment>
<comment type="subunit">
    <text evidence="2">Heterotetramer consisting of two non-identical subunits: a beta subunit (TrpG) and a large alpha subunit (TrpE).</text>
</comment>
<evidence type="ECO:0000256" key="5">
    <source>
        <dbReference type="ARBA" id="ARBA00022842"/>
    </source>
</evidence>
<dbReference type="Proteomes" id="UP001366166">
    <property type="component" value="Chromosome"/>
</dbReference>
<dbReference type="GO" id="GO:0046872">
    <property type="term" value="F:metal ion binding"/>
    <property type="evidence" value="ECO:0007669"/>
    <property type="project" value="UniProtKB-KW"/>
</dbReference>
<feature type="domain" description="Anthranilate synthase component I N-terminal" evidence="10">
    <location>
        <begin position="14"/>
        <end position="152"/>
    </location>
</feature>
<dbReference type="InterPro" id="IPR015890">
    <property type="entry name" value="Chorismate_C"/>
</dbReference>
<evidence type="ECO:0000256" key="6">
    <source>
        <dbReference type="ARBA" id="ARBA00023239"/>
    </source>
</evidence>
<dbReference type="InterPro" id="IPR019999">
    <property type="entry name" value="Anth_synth_I-like"/>
</dbReference>
<dbReference type="RefSeq" id="WP_338605977.1">
    <property type="nucleotide sequence ID" value="NZ_AP028679.1"/>
</dbReference>
<dbReference type="SUPFAM" id="SSF56322">
    <property type="entry name" value="ADC synthase"/>
    <property type="match status" value="1"/>
</dbReference>
<dbReference type="PRINTS" id="PR00095">
    <property type="entry name" value="ANTSNTHASEI"/>
</dbReference>
<dbReference type="Pfam" id="PF00425">
    <property type="entry name" value="Chorismate_bind"/>
    <property type="match status" value="1"/>
</dbReference>
<dbReference type="GO" id="GO:0000162">
    <property type="term" value="P:L-tryptophan biosynthetic process"/>
    <property type="evidence" value="ECO:0007669"/>
    <property type="project" value="TreeGrafter"/>
</dbReference>
<evidence type="ECO:0000313" key="11">
    <source>
        <dbReference type="EMBL" id="BEQ14262.1"/>
    </source>
</evidence>
<dbReference type="PANTHER" id="PTHR11236">
    <property type="entry name" value="AMINOBENZOATE/ANTHRANILATE SYNTHASE"/>
    <property type="match status" value="1"/>
</dbReference>
<feature type="domain" description="Chorismate-utilising enzyme C-terminal" evidence="9">
    <location>
        <begin position="193"/>
        <end position="446"/>
    </location>
</feature>
<protein>
    <recommendedName>
        <fullName evidence="3">Anthranilate synthase component 1</fullName>
    </recommendedName>
</protein>
<evidence type="ECO:0000259" key="9">
    <source>
        <dbReference type="Pfam" id="PF00425"/>
    </source>
</evidence>
<reference evidence="12" key="1">
    <citation type="journal article" date="2023" name="Arch. Microbiol.">
        <title>Desulfoferula mesophilus gen. nov. sp. nov., a mesophilic sulfate-reducing bacterium isolated from a brackish lake sediment.</title>
        <authorList>
            <person name="Watanabe T."/>
            <person name="Yabe T."/>
            <person name="Tsuji J.M."/>
            <person name="Fukui M."/>
        </authorList>
    </citation>
    <scope>NUCLEOTIDE SEQUENCE [LARGE SCALE GENOMIC DNA]</scope>
    <source>
        <strain evidence="12">12FAK</strain>
    </source>
</reference>
<evidence type="ECO:0000256" key="2">
    <source>
        <dbReference type="ARBA" id="ARBA00011575"/>
    </source>
</evidence>
<dbReference type="GO" id="GO:0004049">
    <property type="term" value="F:anthranilate synthase activity"/>
    <property type="evidence" value="ECO:0007669"/>
    <property type="project" value="UniProtKB-EC"/>
</dbReference>
<evidence type="ECO:0000256" key="7">
    <source>
        <dbReference type="ARBA" id="ARBA00025634"/>
    </source>
</evidence>
<keyword evidence="12" id="KW-1185">Reference proteome</keyword>
<keyword evidence="5" id="KW-0460">Magnesium</keyword>
<dbReference type="InterPro" id="IPR006805">
    <property type="entry name" value="Anth_synth_I_N"/>
</dbReference>
<evidence type="ECO:0000256" key="1">
    <source>
        <dbReference type="ARBA" id="ARBA00001946"/>
    </source>
</evidence>
<organism evidence="11 12">
    <name type="scientific">Desulfoferula mesophila</name>
    <dbReference type="NCBI Taxonomy" id="3058419"/>
    <lineage>
        <taxon>Bacteria</taxon>
        <taxon>Pseudomonadati</taxon>
        <taxon>Thermodesulfobacteriota</taxon>
        <taxon>Desulfarculia</taxon>
        <taxon>Desulfarculales</taxon>
        <taxon>Desulfarculaceae</taxon>
        <taxon>Desulfoferula</taxon>
    </lineage>
</organism>
<evidence type="ECO:0000313" key="12">
    <source>
        <dbReference type="Proteomes" id="UP001366166"/>
    </source>
</evidence>
<accession>A0AAU9F1X5</accession>
<gene>
    <name evidence="11" type="ORF">FAK_13280</name>
</gene>
<sequence length="462" mass="50583">MGSLQAYTKELLADADTPVSAYVKLCQGEETSFLFESGEGVDSVGRYSIVAWEPLRTLRLQGGQTLVSNGNGEQARPEGEFFAAAQELSDALAVEDLPELPFVGSFMGYVSYEAVRLVEKLPPVEPHRLPVAWLCFPACFAVFDHLHRRLILVALADGPERGRAKLAEIVERLHRPARLVSPPGRFEVNPPAKEPFMAAVEKAKEYIMAGDIFQVVPSARFTGETDIDPLAVYRWLRVKSPSPYMFFLKYPGFSLAGSSPETLVKVKEGQVYLRPIAGTRGRSADPEKDLALEREMMSSVKERAEHVMLVDLARNDAGRVSRYGTVQVSPYMTVERYSHVMHIVSQVIGRVEPELSVWDAFQASFPAGTLSGAPKVRAMEIINELEGVARGPYGGAVGCFGPGQYMDTCIGIRMMLFDQGRYTLQAGAGIVADSDPAMEYEEICHKAAQGLAALKLASEGLA</sequence>
<dbReference type="Gene3D" id="3.60.120.10">
    <property type="entry name" value="Anthranilate synthase"/>
    <property type="match status" value="1"/>
</dbReference>
<evidence type="ECO:0000259" key="10">
    <source>
        <dbReference type="Pfam" id="PF04715"/>
    </source>
</evidence>
<comment type="cofactor">
    <cofactor evidence="1">
        <name>Mg(2+)</name>
        <dbReference type="ChEBI" id="CHEBI:18420"/>
    </cofactor>
</comment>
<dbReference type="Pfam" id="PF04715">
    <property type="entry name" value="Anth_synt_I_N"/>
    <property type="match status" value="1"/>
</dbReference>
<comment type="function">
    <text evidence="7">Part of a heterotetrameric complex that catalyzes the two-step biosynthesis of anthranilate, an intermediate in the biosynthesis of L-tryptophan. In the first step, the glutamine-binding beta subunit (TrpG) of anthranilate synthase (AS) provides the glutamine amidotransferase activity which generates ammonia as a substrate that, along with chorismate, is used in the second step, catalyzed by the large alpha subunit of AS (TrpE) to produce anthranilate. In the absence of TrpG, TrpE can synthesize anthranilate directly from chorismate and high concentrations of ammonia.</text>
</comment>
<evidence type="ECO:0000256" key="8">
    <source>
        <dbReference type="ARBA" id="ARBA00047683"/>
    </source>
</evidence>
<dbReference type="PANTHER" id="PTHR11236:SF48">
    <property type="entry name" value="ISOCHORISMATE SYNTHASE MENF"/>
    <property type="match status" value="1"/>
</dbReference>
<name>A0AAU9F1X5_9BACT</name>